<dbReference type="InterPro" id="IPR000322">
    <property type="entry name" value="Glyco_hydro_31_TIM"/>
</dbReference>
<dbReference type="PANTHER" id="PTHR22762:SF120">
    <property type="entry name" value="HETEROGLYCAN GLUCOSIDASE 1"/>
    <property type="match status" value="1"/>
</dbReference>
<dbReference type="SUPFAM" id="SSF51011">
    <property type="entry name" value="Glycosyl hydrolase domain"/>
    <property type="match status" value="1"/>
</dbReference>
<evidence type="ECO:0000313" key="9">
    <source>
        <dbReference type="Proteomes" id="UP000223709"/>
    </source>
</evidence>
<protein>
    <submittedName>
        <fullName evidence="8">Alpha-glucosidase</fullName>
    </submittedName>
</protein>
<dbReference type="RefSeq" id="WP_098922225.1">
    <property type="nucleotide sequence ID" value="NZ_CP023819.1"/>
</dbReference>
<dbReference type="PANTHER" id="PTHR22762">
    <property type="entry name" value="ALPHA-GLUCOSIDASE"/>
    <property type="match status" value="1"/>
</dbReference>
<feature type="domain" description="Glycoside hydrolase family 31 TIM barrel" evidence="5">
    <location>
        <begin position="153"/>
        <end position="514"/>
    </location>
</feature>
<evidence type="ECO:0000313" key="8">
    <source>
        <dbReference type="EMBL" id="ATL88920.1"/>
    </source>
</evidence>
<name>A0A291T754_9FIRM</name>
<gene>
    <name evidence="8" type="ORF">CRH10_00630</name>
</gene>
<dbReference type="Gene3D" id="2.60.40.4040">
    <property type="match status" value="1"/>
</dbReference>
<dbReference type="GO" id="GO:0005975">
    <property type="term" value="P:carbohydrate metabolic process"/>
    <property type="evidence" value="ECO:0007669"/>
    <property type="project" value="InterPro"/>
</dbReference>
<reference evidence="8 9" key="1">
    <citation type="submission" date="2017-10" db="EMBL/GenBank/DDBJ databases">
        <title>Complete Genome Sequence of Faecalibacterium prausnitzii isolated from the gut of healthy adult Indian.</title>
        <authorList>
            <person name="Bag S."/>
            <person name="Ghosh T.S."/>
            <person name="Das B."/>
        </authorList>
    </citation>
    <scope>NUCLEOTIDE SEQUENCE [LARGE SCALE GENOMIC DNA]</scope>
    <source>
        <strain evidence="8 9">Indica</strain>
    </source>
</reference>
<dbReference type="Proteomes" id="UP000223709">
    <property type="component" value="Chromosome"/>
</dbReference>
<dbReference type="EMBL" id="CP023819">
    <property type="protein sequence ID" value="ATL88920.1"/>
    <property type="molecule type" value="Genomic_DNA"/>
</dbReference>
<organism evidence="8 9">
    <name type="scientific">Faecalibacterium prausnitzii</name>
    <dbReference type="NCBI Taxonomy" id="853"/>
    <lineage>
        <taxon>Bacteria</taxon>
        <taxon>Bacillati</taxon>
        <taxon>Bacillota</taxon>
        <taxon>Clostridia</taxon>
        <taxon>Eubacteriales</taxon>
        <taxon>Oscillospiraceae</taxon>
        <taxon>Faecalibacterium</taxon>
    </lineage>
</organism>
<proteinExistence type="inferred from homology"/>
<dbReference type="Gene3D" id="2.60.40.1760">
    <property type="entry name" value="glycosyl hydrolase (family 31)"/>
    <property type="match status" value="1"/>
</dbReference>
<evidence type="ECO:0000259" key="7">
    <source>
        <dbReference type="Pfam" id="PF21365"/>
    </source>
</evidence>
<dbReference type="AlphaFoldDB" id="A0A291T754"/>
<dbReference type="Gene3D" id="3.20.20.80">
    <property type="entry name" value="Glycosidases"/>
    <property type="match status" value="1"/>
</dbReference>
<dbReference type="CDD" id="cd06604">
    <property type="entry name" value="GH31_glucosidase_II_MalA"/>
    <property type="match status" value="1"/>
</dbReference>
<feature type="domain" description="Glycosyl hydrolase family 31 C-terminal" evidence="7">
    <location>
        <begin position="525"/>
        <end position="614"/>
    </location>
</feature>
<dbReference type="InterPro" id="IPR048395">
    <property type="entry name" value="Glyco_hydro_31_C"/>
</dbReference>
<comment type="similarity">
    <text evidence="1 4">Belongs to the glycosyl hydrolase 31 family.</text>
</comment>
<dbReference type="PROSITE" id="PS00129">
    <property type="entry name" value="GLYCOSYL_HYDROL_F31_1"/>
    <property type="match status" value="1"/>
</dbReference>
<dbReference type="GO" id="GO:0030246">
    <property type="term" value="F:carbohydrate binding"/>
    <property type="evidence" value="ECO:0007669"/>
    <property type="project" value="InterPro"/>
</dbReference>
<evidence type="ECO:0000259" key="6">
    <source>
        <dbReference type="Pfam" id="PF13802"/>
    </source>
</evidence>
<dbReference type="InterPro" id="IPR030458">
    <property type="entry name" value="Glyco_hydro_31_AS"/>
</dbReference>
<evidence type="ECO:0000256" key="1">
    <source>
        <dbReference type="ARBA" id="ARBA00007806"/>
    </source>
</evidence>
<dbReference type="Pfam" id="PF21365">
    <property type="entry name" value="Glyco_hydro_31_3rd"/>
    <property type="match status" value="1"/>
</dbReference>
<dbReference type="InterPro" id="IPR025887">
    <property type="entry name" value="Glyco_hydro_31_N_dom"/>
</dbReference>
<dbReference type="Pfam" id="PF13802">
    <property type="entry name" value="Gal_mutarotas_2"/>
    <property type="match status" value="1"/>
</dbReference>
<keyword evidence="2 4" id="KW-0378">Hydrolase</keyword>
<dbReference type="InterPro" id="IPR011013">
    <property type="entry name" value="Gal_mutarotase_sf_dom"/>
</dbReference>
<sequence length="671" mass="76672">MIQRFSFGYPFPTQSVVLSLPAESGPVPFLTPDGTGWRFTLSEQAAVYGLGEMPRGINKRGWHYITNNTDESRHSEDKLSFYGAHNFLLVRDGSTCFGLFVDFPGKVYYDIGYTRHDLFSFHTETPDYDLYLLSGGNENAICKEFRTLIGRSYIPPRWAFGLAQSRWGYKTEEDVREVARQYKEHDLPLDMICMDIEYMQDYADFTVNKERFPDLAKLSADLKAQGIRLVPIIDAGVRVDPNDSTCTEGLEKGYFCKKADGTPFVAAVWPGKAYFADFLRPEVREWFGHKYKALTDCGIEGFWNDMNEPSLFYSPERLRAFLNDMAALREKDNIEQEEFFPRVVGGAMGLMNSPADYASFYHEADGRKVRHDQVHNLYGGSMTRAAGEAFADLRPGQRTLLYSRSSFIGSHRYGGIWLGDNNSSWAQLLANIQMMPSVQMCGFLYSGADLCGFSSDTTPDLALRWLEFGLLTPLMRNHSAVGTRMQEYYRFPEVLPAVRNMIRLRYALLPYLYSEFMKAALENTSYFRPLAFDYPDDPDAREVEDQLLLGEGLMAAPVYVQNAHGRHVYLPESMKLLRLRAVDDYDEEILPAGHHYIRCALDEVLLFLRPGHIIPVAQPANNTAELDDASLTLWSFLPDGESAEYRMYRDDGVTTEYEKKEHWKTLQIHHS</sequence>
<dbReference type="SUPFAM" id="SSF51445">
    <property type="entry name" value="(Trans)glycosidases"/>
    <property type="match status" value="1"/>
</dbReference>
<dbReference type="GO" id="GO:0004553">
    <property type="term" value="F:hydrolase activity, hydrolyzing O-glycosyl compounds"/>
    <property type="evidence" value="ECO:0007669"/>
    <property type="project" value="InterPro"/>
</dbReference>
<evidence type="ECO:0000256" key="4">
    <source>
        <dbReference type="RuleBase" id="RU361185"/>
    </source>
</evidence>
<evidence type="ECO:0000256" key="3">
    <source>
        <dbReference type="ARBA" id="ARBA00023295"/>
    </source>
</evidence>
<evidence type="ECO:0000259" key="5">
    <source>
        <dbReference type="Pfam" id="PF01055"/>
    </source>
</evidence>
<evidence type="ECO:0000256" key="2">
    <source>
        <dbReference type="ARBA" id="ARBA00022801"/>
    </source>
</evidence>
<dbReference type="Pfam" id="PF01055">
    <property type="entry name" value="Glyco_hydro_31_2nd"/>
    <property type="match status" value="1"/>
</dbReference>
<dbReference type="SUPFAM" id="SSF74650">
    <property type="entry name" value="Galactose mutarotase-like"/>
    <property type="match status" value="1"/>
</dbReference>
<dbReference type="InterPro" id="IPR017853">
    <property type="entry name" value="GH"/>
</dbReference>
<dbReference type="CDD" id="cd14752">
    <property type="entry name" value="GH31_N"/>
    <property type="match status" value="1"/>
</dbReference>
<accession>A0A291T754</accession>
<keyword evidence="3 4" id="KW-0326">Glycosidase</keyword>
<feature type="domain" description="Glycoside hydrolase family 31 N-terminal" evidence="6">
    <location>
        <begin position="33"/>
        <end position="110"/>
    </location>
</feature>